<dbReference type="GO" id="GO:0009247">
    <property type="term" value="P:glycolipid biosynthetic process"/>
    <property type="evidence" value="ECO:0007669"/>
    <property type="project" value="TreeGrafter"/>
</dbReference>
<accession>A0A6J6GXJ8</accession>
<evidence type="ECO:0000259" key="4">
    <source>
        <dbReference type="Pfam" id="PF00535"/>
    </source>
</evidence>
<sequence length="246" mass="26549">MKPLVILPTYNEAENIVEVLERAREAVPGIDILVVDDGSPDGTADLAERWAAENGGGLSVLRRGAKAGLGSAYRAGFAQGLERGFDALIEMDSDLSHDPAALPSLISAVERGADLAIGSRYVPGGAIPDWPKHREWLSRGGNRYAASLLGLKVRDATAGFRCYAAPMLARIPLGSVTADGYGFQIEMAYNVARRGGRIVEVPISFTDRVRGTSKMSGRIVVEALTLVTWWGLRDRVIHRRRPLVDA</sequence>
<dbReference type="SUPFAM" id="SSF53448">
    <property type="entry name" value="Nucleotide-diphospho-sugar transferases"/>
    <property type="match status" value="1"/>
</dbReference>
<dbReference type="PANTHER" id="PTHR43398:SF1">
    <property type="entry name" value="DOLICHOL-PHOSPHATE MANNOSYLTRANSFERASE SUBUNIT 1"/>
    <property type="match status" value="1"/>
</dbReference>
<dbReference type="GO" id="GO:0016020">
    <property type="term" value="C:membrane"/>
    <property type="evidence" value="ECO:0007669"/>
    <property type="project" value="GOC"/>
</dbReference>
<keyword evidence="2" id="KW-0328">Glycosyltransferase</keyword>
<dbReference type="FunFam" id="3.90.550.10:FF:000122">
    <property type="entry name" value="Dolichol-phosphate mannosyltransferase subunit 1"/>
    <property type="match status" value="1"/>
</dbReference>
<protein>
    <submittedName>
        <fullName evidence="5">Unannotated protein</fullName>
    </submittedName>
</protein>
<dbReference type="GO" id="GO:0004582">
    <property type="term" value="F:dolichyl-phosphate beta-D-mannosyltransferase activity"/>
    <property type="evidence" value="ECO:0007669"/>
    <property type="project" value="InterPro"/>
</dbReference>
<dbReference type="InterPro" id="IPR001173">
    <property type="entry name" value="Glyco_trans_2-like"/>
</dbReference>
<evidence type="ECO:0000256" key="1">
    <source>
        <dbReference type="ARBA" id="ARBA00006739"/>
    </source>
</evidence>
<reference evidence="5" key="1">
    <citation type="submission" date="2020-05" db="EMBL/GenBank/DDBJ databases">
        <authorList>
            <person name="Chiriac C."/>
            <person name="Salcher M."/>
            <person name="Ghai R."/>
            <person name="Kavagutti S V."/>
        </authorList>
    </citation>
    <scope>NUCLEOTIDE SEQUENCE</scope>
</reference>
<dbReference type="CDD" id="cd06442">
    <property type="entry name" value="DPM1_like"/>
    <property type="match status" value="1"/>
</dbReference>
<dbReference type="InterPro" id="IPR039528">
    <property type="entry name" value="DPM1-like"/>
</dbReference>
<dbReference type="PANTHER" id="PTHR43398">
    <property type="entry name" value="DOLICHOL-PHOSPHATE MANNOSYLTRANSFERASE SUBUNIT 1"/>
    <property type="match status" value="1"/>
</dbReference>
<evidence type="ECO:0000313" key="5">
    <source>
        <dbReference type="EMBL" id="CAB4606132.1"/>
    </source>
</evidence>
<comment type="similarity">
    <text evidence="1">Belongs to the glycosyltransferase 2 family.</text>
</comment>
<dbReference type="Pfam" id="PF00535">
    <property type="entry name" value="Glycos_transf_2"/>
    <property type="match status" value="1"/>
</dbReference>
<name>A0A6J6GXJ8_9ZZZZ</name>
<proteinExistence type="inferred from homology"/>
<gene>
    <name evidence="5" type="ORF">UFOPK1835_00789</name>
</gene>
<dbReference type="InterPro" id="IPR029044">
    <property type="entry name" value="Nucleotide-diphossugar_trans"/>
</dbReference>
<dbReference type="Gene3D" id="3.90.550.10">
    <property type="entry name" value="Spore Coat Polysaccharide Biosynthesis Protein SpsA, Chain A"/>
    <property type="match status" value="1"/>
</dbReference>
<organism evidence="5">
    <name type="scientific">freshwater metagenome</name>
    <dbReference type="NCBI Taxonomy" id="449393"/>
    <lineage>
        <taxon>unclassified sequences</taxon>
        <taxon>metagenomes</taxon>
        <taxon>ecological metagenomes</taxon>
    </lineage>
</organism>
<feature type="domain" description="Glycosyltransferase 2-like" evidence="4">
    <location>
        <begin position="5"/>
        <end position="164"/>
    </location>
</feature>
<evidence type="ECO:0000256" key="3">
    <source>
        <dbReference type="ARBA" id="ARBA00022679"/>
    </source>
</evidence>
<dbReference type="AlphaFoldDB" id="A0A6J6GXJ8"/>
<dbReference type="EMBL" id="CAEZUP010000025">
    <property type="protein sequence ID" value="CAB4606132.1"/>
    <property type="molecule type" value="Genomic_DNA"/>
</dbReference>
<keyword evidence="3" id="KW-0808">Transferase</keyword>
<evidence type="ECO:0000256" key="2">
    <source>
        <dbReference type="ARBA" id="ARBA00022676"/>
    </source>
</evidence>